<keyword evidence="7" id="KW-1185">Reference proteome</keyword>
<organism evidence="7 8">
    <name type="scientific">Macrostomum lignano</name>
    <dbReference type="NCBI Taxonomy" id="282301"/>
    <lineage>
        <taxon>Eukaryota</taxon>
        <taxon>Metazoa</taxon>
        <taxon>Spiralia</taxon>
        <taxon>Lophotrochozoa</taxon>
        <taxon>Platyhelminthes</taxon>
        <taxon>Rhabditophora</taxon>
        <taxon>Macrostomorpha</taxon>
        <taxon>Macrostomida</taxon>
        <taxon>Macrostomidae</taxon>
        <taxon>Macrostomum</taxon>
    </lineage>
</organism>
<dbReference type="InterPro" id="IPR015943">
    <property type="entry name" value="WD40/YVTN_repeat-like_dom_sf"/>
</dbReference>
<sequence length="1978" mass="224133">MNFNQDADEATAAAGKQSPGRKSFGYRAIFPKLLGDQVMTGRMDGLDHYGHWKLFRQSRAMGTERQQLVISHMKRGLRHRLDRRPADEHESLESDRSTGLFQRYSQYGVQRSNSTLSTAGVIPVDFLHPETESTPPAAGPATLAADPQQDEKVKSLLDKELTFVNTFAVASELEEVLSRQSSSMTALPPIGARTRDDAKTLLLYVTSSLGDFDAERAAMAEHLVPHLRDTARSFGLDFRLIDPHFGCRFHACDNHEDMKICQEALAKTKLYKDRLNHVILLGDKFGKPSSPPTIDRAEFELIRGEYNSAYQKLQQLRVERQKELEEMETERKVQEEKRNRAGADDDDTDDDFEDASTRRNNRRTSVNRRRSSVKPKPKASLTSVAKTVGRAMLIRKSQLEDNIRSIEPYLPSENFLDTWYYLDSSRVPVVYRLAQVSSVLPEFSAYRMQVQDQWQRTDQQLLATLTFCSRRLVKNDVMPESESTILALNKTSVLEQELRQTVLRSRGSHSDTLMFVRTFDNLKDQVGQPLAALYTDIEPGRDEVDLEAAHAFVTVKRDLELMVPEDIIHRAQISWIPEGGVNPERSRIHENHVKKICAQIIRVLEPQIRQIGLDLERHQTEQQSLMHTIQENENYCLQHAAECYGRKTMLAKMKAYLNSDSMIPMVVHGPSGSGKTTLMAKCFSKLKDWLPESSTCVVRVVGVSSRSGNVRYLLGSICRELLLKWKEQGDPPQDFAGLVNEFTARLQQASRDRPLVILLDSLGQLTEEYQGRRCHWLPKVLPKYVKVIASTVGDERVGVLGQLKSMYSDASPDHFMEMEQLTVEEAEKILSSWLAKEGKTLTTPQLEHVLSAFNCVPLPLQLRLSFHESLNWPPSFLPREFAAKTLKQSVTFYLSRLESGFGDLLVKRALGYLTAAKNGLTEAELLDILSLDDHVMDVLNFQFHLPVRRCPPIAWLRLRNALGEFLTEKSVDNCVTIVWAFNMFNEAAAERYLNQKEKPVLHKALAEYFDGMWAGNKRKPHLGNEAGSNRFVSSQPYYFERQEPPGFVCNDRKLAELPWHLRESQQFESLKQKCLCNFDFILAKMLASSVRHVLDLYESVLSAEPRDKDLRLISNSLYLSRAELELDPKQLASQLLGRITDVLKADRPKAPADPKKYPFVHALFYRARRNNVPTLVPSKSCMTTPSEIVLDLLQGHRLPITAVCISEDGTTGFTSSQEDTIKVWDLTNSRVVSTIEGSGSQVLSMTLGRQESVLITSELTCVKVYAVKIGCLLFTIPVQDDPCSVVVNGDTNNLVCFHQGICVMRTWNLERLTKVCDKTLTETGLHQDRTVVVSTRCNADLVLYGLRGSNFARVVHCRSGQDVLKLSCLDKASLVTAVQTSREYYIVACQATDLHTRVHMFFLELFDTGKGKSVRRIKGCSSDSVVDELMLTNIQQHVISLNPMRDKNMTDIVAWNLETEEHKHFTRHPGISSIGAVYDFRRVITGSLAENALRMWNVQQNMQSAPQKTESLVNLADIVIDAGNNRYALTKLSDNSVIHAWSLSANKFSGKVVKSAKSIAGPNDMVLMDRHFVIVLARPGFSPKVPNAKFVYQTLTIFDIQKQKFTVNLNNVLIVPCAYEEYHVIHGNQLLCINEFHTNFLVYSLESGEIIRRIKPEFSFDPNKKRPSALLEGSVLQRENEMFEEFINSRKQTVFMTPWERRNESKSAKTRRYRSEWEEKKQRADELEQEKGNGIADFLISKDQSTVVSSFFAHHICVFNLSNGTQQSVLEHPNALLHLFTASLSPNGRYLAHTIYNEQQEMSQLCLWDCRTGKVKKSFNEGGVGAVAVNSDASILVYGTDRGELQVRDCRRSPAKVRVAKTSACVNFQQSSHRNFIQLFRDDKWALIYARSLSVWNMQSLEMLSILTPDQPLHSIRLALNDQLIVFSSKDSNDPIILKMLSANSKRPQRVGARKFGEADSTDSSEDEDMPVERSADD</sequence>
<dbReference type="InterPro" id="IPR027417">
    <property type="entry name" value="P-loop_NTPase"/>
</dbReference>
<feature type="compositionally biased region" description="Basic and acidic residues" evidence="4">
    <location>
        <begin position="324"/>
        <end position="343"/>
    </location>
</feature>
<proteinExistence type="predicted"/>
<dbReference type="InterPro" id="IPR001680">
    <property type="entry name" value="WD40_rpt"/>
</dbReference>
<accession>A0A1I8HP73</accession>
<dbReference type="SUPFAM" id="SSF69322">
    <property type="entry name" value="Tricorn protease domain 2"/>
    <property type="match status" value="1"/>
</dbReference>
<dbReference type="SUPFAM" id="SSF52540">
    <property type="entry name" value="P-loop containing nucleoside triphosphate hydrolases"/>
    <property type="match status" value="1"/>
</dbReference>
<dbReference type="InterPro" id="IPR057588">
    <property type="entry name" value="NWD1/2-like_WH"/>
</dbReference>
<evidence type="ECO:0000313" key="7">
    <source>
        <dbReference type="Proteomes" id="UP000095280"/>
    </source>
</evidence>
<feature type="domain" description="NWD1/2-like winged helix-turn-helix" evidence="6">
    <location>
        <begin position="884"/>
        <end position="997"/>
    </location>
</feature>
<evidence type="ECO:0000256" key="4">
    <source>
        <dbReference type="SAM" id="MobiDB-lite"/>
    </source>
</evidence>
<name>A0A1I8HP73_9PLAT</name>
<dbReference type="PANTHER" id="PTHR19871">
    <property type="entry name" value="BETA TRANSDUCIN-RELATED PROTEIN"/>
    <property type="match status" value="1"/>
</dbReference>
<dbReference type="InterPro" id="IPR052752">
    <property type="entry name" value="NACHT-WD_repeat"/>
</dbReference>
<feature type="region of interest" description="Disordered" evidence="4">
    <location>
        <begin position="324"/>
        <end position="384"/>
    </location>
</feature>
<feature type="compositionally biased region" description="Acidic residues" evidence="4">
    <location>
        <begin position="344"/>
        <end position="354"/>
    </location>
</feature>
<evidence type="ECO:0000256" key="2">
    <source>
        <dbReference type="ARBA" id="ARBA00022737"/>
    </source>
</evidence>
<dbReference type="Proteomes" id="UP000095280">
    <property type="component" value="Unplaced"/>
</dbReference>
<feature type="repeat" description="WD" evidence="3">
    <location>
        <begin position="1193"/>
        <end position="1234"/>
    </location>
</feature>
<dbReference type="PROSITE" id="PS50082">
    <property type="entry name" value="WD_REPEATS_2"/>
    <property type="match status" value="1"/>
</dbReference>
<evidence type="ECO:0000256" key="3">
    <source>
        <dbReference type="PROSITE-ProRule" id="PRU00221"/>
    </source>
</evidence>
<feature type="domain" description="Orc1-like AAA ATPase" evidence="5">
    <location>
        <begin position="642"/>
        <end position="768"/>
    </location>
</feature>
<dbReference type="Pfam" id="PF13191">
    <property type="entry name" value="AAA_16"/>
    <property type="match status" value="1"/>
</dbReference>
<dbReference type="WBParaSite" id="maker-uti_cns_0007183-snap-gene-0.2-mRNA-1">
    <property type="protein sequence ID" value="maker-uti_cns_0007183-snap-gene-0.2-mRNA-1"/>
    <property type="gene ID" value="maker-uti_cns_0007183-snap-gene-0.2"/>
</dbReference>
<dbReference type="PROSITE" id="PS50294">
    <property type="entry name" value="WD_REPEATS_REGION"/>
    <property type="match status" value="1"/>
</dbReference>
<dbReference type="PANTHER" id="PTHR19871:SF43">
    <property type="entry name" value="SI:CH211-212K18.6"/>
    <property type="match status" value="1"/>
</dbReference>
<evidence type="ECO:0000259" key="6">
    <source>
        <dbReference type="Pfam" id="PF25469"/>
    </source>
</evidence>
<reference evidence="8" key="1">
    <citation type="submission" date="2016-11" db="UniProtKB">
        <authorList>
            <consortium name="WormBaseParasite"/>
        </authorList>
    </citation>
    <scope>IDENTIFICATION</scope>
</reference>
<evidence type="ECO:0000256" key="1">
    <source>
        <dbReference type="ARBA" id="ARBA00022574"/>
    </source>
</evidence>
<dbReference type="SMART" id="SM00320">
    <property type="entry name" value="WD40"/>
    <property type="match status" value="4"/>
</dbReference>
<keyword evidence="2" id="KW-0677">Repeat</keyword>
<feature type="compositionally biased region" description="Basic residues" evidence="4">
    <location>
        <begin position="359"/>
        <end position="377"/>
    </location>
</feature>
<feature type="compositionally biased region" description="Acidic residues" evidence="4">
    <location>
        <begin position="1960"/>
        <end position="1970"/>
    </location>
</feature>
<dbReference type="Pfam" id="PF25469">
    <property type="entry name" value="WHD_NWD1"/>
    <property type="match status" value="1"/>
</dbReference>
<feature type="region of interest" description="Disordered" evidence="4">
    <location>
        <begin position="1946"/>
        <end position="1978"/>
    </location>
</feature>
<feature type="region of interest" description="Disordered" evidence="4">
    <location>
        <begin position="1"/>
        <end position="20"/>
    </location>
</feature>
<dbReference type="Gene3D" id="2.130.10.10">
    <property type="entry name" value="YVTN repeat-like/Quinoprotein amine dehydrogenase"/>
    <property type="match status" value="2"/>
</dbReference>
<evidence type="ECO:0000259" key="5">
    <source>
        <dbReference type="Pfam" id="PF13191"/>
    </source>
</evidence>
<dbReference type="SUPFAM" id="SSF50998">
    <property type="entry name" value="Quinoprotein alcohol dehydrogenase-like"/>
    <property type="match status" value="1"/>
</dbReference>
<dbReference type="Gene3D" id="3.40.50.300">
    <property type="entry name" value="P-loop containing nucleotide triphosphate hydrolases"/>
    <property type="match status" value="1"/>
</dbReference>
<dbReference type="InterPro" id="IPR011047">
    <property type="entry name" value="Quinoprotein_ADH-like_sf"/>
</dbReference>
<dbReference type="InterPro" id="IPR041664">
    <property type="entry name" value="AAA_16"/>
</dbReference>
<evidence type="ECO:0000313" key="8">
    <source>
        <dbReference type="WBParaSite" id="maker-uti_cns_0007183-snap-gene-0.2-mRNA-1"/>
    </source>
</evidence>
<protein>
    <submittedName>
        <fullName evidence="8">WD_REPEATS_REGION domain-containing protein</fullName>
    </submittedName>
</protein>
<keyword evidence="1 3" id="KW-0853">WD repeat</keyword>